<keyword evidence="3" id="KW-1185">Reference proteome</keyword>
<keyword evidence="1" id="KW-0812">Transmembrane</keyword>
<proteinExistence type="predicted"/>
<dbReference type="Proteomes" id="UP000182987">
    <property type="component" value="Chromosome"/>
</dbReference>
<accession>A0A1L3ERK6</accession>
<dbReference type="AlphaFoldDB" id="A0A1L3ERK6"/>
<evidence type="ECO:0000256" key="1">
    <source>
        <dbReference type="SAM" id="Phobius"/>
    </source>
</evidence>
<sequence>MSLLLAIVAFACLAGAMNRHHVEVIGGKPSHSRVRLLRLAGTVALLGMVALEMTREGAAFGALLALGYASVGAGIVLLALTVTRSLSPGR</sequence>
<dbReference type="STRING" id="1440763.BJI69_07110"/>
<dbReference type="OrthoDB" id="6009065at2"/>
<evidence type="ECO:0000313" key="2">
    <source>
        <dbReference type="EMBL" id="APG03698.1"/>
    </source>
</evidence>
<dbReference type="Pfam" id="PF11804">
    <property type="entry name" value="DUF3325"/>
    <property type="match status" value="1"/>
</dbReference>
<dbReference type="RefSeq" id="WP_046965918.1">
    <property type="nucleotide sequence ID" value="NZ_CP017480.1"/>
</dbReference>
<dbReference type="EMBL" id="CP017480">
    <property type="protein sequence ID" value="APG03698.1"/>
    <property type="molecule type" value="Genomic_DNA"/>
</dbReference>
<gene>
    <name evidence="2" type="ORF">BJI69_07110</name>
</gene>
<dbReference type="KEGG" id="lrz:BJI69_07110"/>
<feature type="transmembrane region" description="Helical" evidence="1">
    <location>
        <begin position="58"/>
        <end position="80"/>
    </location>
</feature>
<keyword evidence="1" id="KW-0472">Membrane</keyword>
<dbReference type="InterPro" id="IPR021762">
    <property type="entry name" value="DUF3325"/>
</dbReference>
<reference evidence="3" key="1">
    <citation type="submission" date="2016-09" db="EMBL/GenBank/DDBJ databases">
        <authorList>
            <person name="Lysoe E."/>
        </authorList>
    </citation>
    <scope>NUCLEOTIDE SEQUENCE [LARGE SCALE GENOMIC DNA]</scope>
    <source>
        <strain evidence="3">LJ96T</strain>
    </source>
</reference>
<organism evidence="2 3">
    <name type="scientific">Luteibacter rhizovicinus DSM 16549</name>
    <dbReference type="NCBI Taxonomy" id="1440763"/>
    <lineage>
        <taxon>Bacteria</taxon>
        <taxon>Pseudomonadati</taxon>
        <taxon>Pseudomonadota</taxon>
        <taxon>Gammaproteobacteria</taxon>
        <taxon>Lysobacterales</taxon>
        <taxon>Rhodanobacteraceae</taxon>
        <taxon>Luteibacter</taxon>
    </lineage>
</organism>
<evidence type="ECO:0008006" key="4">
    <source>
        <dbReference type="Google" id="ProtNLM"/>
    </source>
</evidence>
<name>A0A1L3ERK6_9GAMM</name>
<keyword evidence="1" id="KW-1133">Transmembrane helix</keyword>
<evidence type="ECO:0000313" key="3">
    <source>
        <dbReference type="Proteomes" id="UP000182987"/>
    </source>
</evidence>
<protein>
    <recommendedName>
        <fullName evidence="4">DUF3325 domain-containing protein</fullName>
    </recommendedName>
</protein>